<comment type="caution">
    <text evidence="5">The sequence shown here is derived from an EMBL/GenBank/DDBJ whole genome shotgun (WGS) entry which is preliminary data.</text>
</comment>
<dbReference type="InterPro" id="IPR036962">
    <property type="entry name" value="Glyco_hydro_3_N_sf"/>
</dbReference>
<keyword evidence="2" id="KW-0378">Hydrolase</keyword>
<feature type="domain" description="Glycoside hydrolase family 3 N-terminal" evidence="4">
    <location>
        <begin position="63"/>
        <end position="363"/>
    </location>
</feature>
<name>A0ABT2J7F9_9PSEU</name>
<keyword evidence="3" id="KW-0326">Glycosidase</keyword>
<evidence type="ECO:0000256" key="3">
    <source>
        <dbReference type="ARBA" id="ARBA00023295"/>
    </source>
</evidence>
<dbReference type="RefSeq" id="WP_260190796.1">
    <property type="nucleotide sequence ID" value="NZ_JAFFZE010000009.1"/>
</dbReference>
<dbReference type="Gene3D" id="3.20.20.300">
    <property type="entry name" value="Glycoside hydrolase, family 3, N-terminal domain"/>
    <property type="match status" value="1"/>
</dbReference>
<comment type="similarity">
    <text evidence="1">Belongs to the glycosyl hydrolase 3 family.</text>
</comment>
<protein>
    <submittedName>
        <fullName evidence="5">Beta-N-acetylhexosaminidase</fullName>
    </submittedName>
</protein>
<evidence type="ECO:0000256" key="1">
    <source>
        <dbReference type="ARBA" id="ARBA00005336"/>
    </source>
</evidence>
<accession>A0ABT2J7F9</accession>
<dbReference type="Pfam" id="PF00933">
    <property type="entry name" value="Glyco_hydro_3"/>
    <property type="match status" value="1"/>
</dbReference>
<dbReference type="EMBL" id="JAFFZE010000009">
    <property type="protein sequence ID" value="MCT2583420.1"/>
    <property type="molecule type" value="Genomic_DNA"/>
</dbReference>
<dbReference type="PANTHER" id="PTHR30480:SF14">
    <property type="entry name" value="HYDROLASE, PUTATIVE (AFU_ORTHOLOGUE AFUA_4G13770)-RELATED"/>
    <property type="match status" value="1"/>
</dbReference>
<dbReference type="PANTHER" id="PTHR30480">
    <property type="entry name" value="BETA-HEXOSAMINIDASE-RELATED"/>
    <property type="match status" value="1"/>
</dbReference>
<keyword evidence="6" id="KW-1185">Reference proteome</keyword>
<dbReference type="InterPro" id="IPR050226">
    <property type="entry name" value="NagZ_Beta-hexosaminidase"/>
</dbReference>
<evidence type="ECO:0000313" key="6">
    <source>
        <dbReference type="Proteomes" id="UP001156441"/>
    </source>
</evidence>
<proteinExistence type="inferred from homology"/>
<gene>
    <name evidence="5" type="ORF">JT362_09855</name>
</gene>
<evidence type="ECO:0000259" key="4">
    <source>
        <dbReference type="Pfam" id="PF00933"/>
    </source>
</evidence>
<evidence type="ECO:0000256" key="2">
    <source>
        <dbReference type="ARBA" id="ARBA00022801"/>
    </source>
</evidence>
<dbReference type="InterPro" id="IPR001764">
    <property type="entry name" value="Glyco_hydro_3_N"/>
</dbReference>
<dbReference type="SUPFAM" id="SSF51445">
    <property type="entry name" value="(Trans)glycosidases"/>
    <property type="match status" value="1"/>
</dbReference>
<reference evidence="5 6" key="1">
    <citation type="submission" date="2021-02" db="EMBL/GenBank/DDBJ databases">
        <title>Actinophytocola xerophila sp. nov., isolated from soil of cotton cropping field.</title>
        <authorList>
            <person name="Huang R."/>
            <person name="Chen X."/>
            <person name="Ge X."/>
            <person name="Liu W."/>
        </authorList>
    </citation>
    <scope>NUCLEOTIDE SEQUENCE [LARGE SCALE GENOMIC DNA]</scope>
    <source>
        <strain evidence="5 6">S1-96</strain>
    </source>
</reference>
<sequence length="370" mass="38055">MRRGLLFRWLTGIVALGVIASVNLPTGERDGEIAELAFARQAAGQRVVYSYPGLEPPESLLARIRAGEAAGVIFFGENVASLEQIAGVVARLRAAAAQSPVDEPLLLMTDQEGGQIRRLPGAPALSHKDVGAAFDPLAAATNAGRGAGENLAGVGMNVNLAPVLDVFHEPGDLMDQYERSFGSDPASVGVLGANYVRAQQAEGVAATVKHFPGLGPADADENTDLRPVSLPVPLSTLRDVHEAPYQASISAGAKLVMLSWAVYPALDPDRPAGLSPVVVEQELRSRNGFTGVTVTDALEAGALAEHGSTGNRAVLAAAAGMDLILASARDVAQGDEAADALATALADGTLDPGAFGEALARVNALRASLP</sequence>
<organism evidence="5 6">
    <name type="scientific">Actinophytocola gossypii</name>
    <dbReference type="NCBI Taxonomy" id="2812003"/>
    <lineage>
        <taxon>Bacteria</taxon>
        <taxon>Bacillati</taxon>
        <taxon>Actinomycetota</taxon>
        <taxon>Actinomycetes</taxon>
        <taxon>Pseudonocardiales</taxon>
        <taxon>Pseudonocardiaceae</taxon>
    </lineage>
</organism>
<dbReference type="Proteomes" id="UP001156441">
    <property type="component" value="Unassembled WGS sequence"/>
</dbReference>
<dbReference type="InterPro" id="IPR017853">
    <property type="entry name" value="GH"/>
</dbReference>
<evidence type="ECO:0000313" key="5">
    <source>
        <dbReference type="EMBL" id="MCT2583420.1"/>
    </source>
</evidence>